<dbReference type="EMBL" id="JBHTJG010000010">
    <property type="protein sequence ID" value="MFD0948146.1"/>
    <property type="molecule type" value="Genomic_DNA"/>
</dbReference>
<proteinExistence type="predicted"/>
<comment type="caution">
    <text evidence="1">The sequence shown here is derived from an EMBL/GenBank/DDBJ whole genome shotgun (WGS) entry which is preliminary data.</text>
</comment>
<accession>A0ABW3H9I0</accession>
<gene>
    <name evidence="1" type="ORF">ACFQ1E_17520</name>
</gene>
<sequence>MIRAALRRLGVTLAAAWAALFAEEKPRDFCVFCARELDPDEERYCAACRSWSEMR</sequence>
<keyword evidence="2" id="KW-1185">Reference proteome</keyword>
<reference evidence="2" key="1">
    <citation type="journal article" date="2019" name="Int. J. Syst. Evol. Microbiol.">
        <title>The Global Catalogue of Microorganisms (GCM) 10K type strain sequencing project: providing services to taxonomists for standard genome sequencing and annotation.</title>
        <authorList>
            <consortium name="The Broad Institute Genomics Platform"/>
            <consortium name="The Broad Institute Genome Sequencing Center for Infectious Disease"/>
            <person name="Wu L."/>
            <person name="Ma J."/>
        </authorList>
    </citation>
    <scope>NUCLEOTIDE SEQUENCE [LARGE SCALE GENOMIC DNA]</scope>
    <source>
        <strain evidence="2">CCUG 62982</strain>
    </source>
</reference>
<dbReference type="Proteomes" id="UP001596977">
    <property type="component" value="Unassembled WGS sequence"/>
</dbReference>
<organism evidence="1 2">
    <name type="scientific">Sphingomonas canadensis</name>
    <dbReference type="NCBI Taxonomy" id="1219257"/>
    <lineage>
        <taxon>Bacteria</taxon>
        <taxon>Pseudomonadati</taxon>
        <taxon>Pseudomonadota</taxon>
        <taxon>Alphaproteobacteria</taxon>
        <taxon>Sphingomonadales</taxon>
        <taxon>Sphingomonadaceae</taxon>
        <taxon>Sphingomonas</taxon>
    </lineage>
</organism>
<protein>
    <recommendedName>
        <fullName evidence="3">ComF family protein</fullName>
    </recommendedName>
</protein>
<name>A0ABW3H9I0_9SPHN</name>
<evidence type="ECO:0000313" key="1">
    <source>
        <dbReference type="EMBL" id="MFD0948146.1"/>
    </source>
</evidence>
<evidence type="ECO:0000313" key="2">
    <source>
        <dbReference type="Proteomes" id="UP001596977"/>
    </source>
</evidence>
<dbReference type="RefSeq" id="WP_264945988.1">
    <property type="nucleotide sequence ID" value="NZ_JAPDRA010000010.1"/>
</dbReference>
<evidence type="ECO:0008006" key="3">
    <source>
        <dbReference type="Google" id="ProtNLM"/>
    </source>
</evidence>